<evidence type="ECO:0000313" key="12">
    <source>
        <dbReference type="Proteomes" id="UP001177295"/>
    </source>
</evidence>
<dbReference type="PANTHER" id="PTHR13501">
    <property type="entry name" value="CHLOROPLAST 50S RIBOSOMAL PROTEIN L22-RELATED"/>
    <property type="match status" value="1"/>
</dbReference>
<comment type="similarity">
    <text evidence="1 7 8">Belongs to the universal ribosomal protein uL22 family.</text>
</comment>
<dbReference type="RefSeq" id="WP_376753641.1">
    <property type="nucleotide sequence ID" value="NZ_CP124550.1"/>
</dbReference>
<dbReference type="EMBL" id="CP124550">
    <property type="protein sequence ID" value="WIO46090.1"/>
    <property type="molecule type" value="Genomic_DNA"/>
</dbReference>
<dbReference type="NCBIfam" id="TIGR01044">
    <property type="entry name" value="rplV_bact"/>
    <property type="match status" value="1"/>
</dbReference>
<proteinExistence type="inferred from homology"/>
<dbReference type="CDD" id="cd00336">
    <property type="entry name" value="Ribosomal_L22"/>
    <property type="match status" value="1"/>
</dbReference>
<comment type="function">
    <text evidence="7 10">This protein binds specifically to 23S rRNA; its binding is stimulated by other ribosomal proteins, e.g., L4, L17, and L20. It is important during the early stages of 50S assembly. It makes multiple contacts with different domains of the 23S rRNA in the assembled 50S subunit and ribosome.</text>
</comment>
<evidence type="ECO:0000256" key="6">
    <source>
        <dbReference type="ARBA" id="ARBA00035207"/>
    </source>
</evidence>
<dbReference type="PANTHER" id="PTHR13501:SF8">
    <property type="entry name" value="LARGE RIBOSOMAL SUBUNIT PROTEIN UL22M"/>
    <property type="match status" value="1"/>
</dbReference>
<evidence type="ECO:0000256" key="3">
    <source>
        <dbReference type="ARBA" id="ARBA00022884"/>
    </source>
</evidence>
<evidence type="ECO:0000256" key="2">
    <source>
        <dbReference type="ARBA" id="ARBA00022730"/>
    </source>
</evidence>
<keyword evidence="5 7" id="KW-0687">Ribonucleoprotein</keyword>
<sequence>MAEAEVYTVRAEIRDVDQTPRKVSLVAALVRGRTVADAVVILDHTPKRAALAVKKAIQSAAANATNNHNLDAKSLTISTLSVTAGPRLRRYKPASRGRALPFAKKSSHILVEVSGVEKVIKKPAKKAESKAAKEEKK</sequence>
<dbReference type="InterPro" id="IPR001063">
    <property type="entry name" value="Ribosomal_uL22"/>
</dbReference>
<keyword evidence="4 7" id="KW-0689">Ribosomal protein</keyword>
<dbReference type="HAMAP" id="MF_01331_B">
    <property type="entry name" value="Ribosomal_uL22_B"/>
    <property type="match status" value="1"/>
</dbReference>
<evidence type="ECO:0000256" key="4">
    <source>
        <dbReference type="ARBA" id="ARBA00022980"/>
    </source>
</evidence>
<evidence type="ECO:0000256" key="8">
    <source>
        <dbReference type="RuleBase" id="RU004005"/>
    </source>
</evidence>
<gene>
    <name evidence="7 11" type="primary">rplV</name>
    <name evidence="11" type="ORF">SEML1_0469</name>
</gene>
<organism evidence="11 12">
    <name type="scientific">Candidatus Southlakia epibionticum</name>
    <dbReference type="NCBI Taxonomy" id="3043284"/>
    <lineage>
        <taxon>Bacteria</taxon>
        <taxon>Candidatus Saccharimonadota</taxon>
        <taxon>Candidatus Saccharimonadia</taxon>
        <taxon>Candidatus Saccharimonadales</taxon>
        <taxon>Candidatus Saccharimonadaceae</taxon>
        <taxon>Candidatus Southlakia</taxon>
    </lineage>
</organism>
<dbReference type="Proteomes" id="UP001177295">
    <property type="component" value="Chromosome"/>
</dbReference>
<keyword evidence="3 7" id="KW-0694">RNA-binding</keyword>
<evidence type="ECO:0000256" key="1">
    <source>
        <dbReference type="ARBA" id="ARBA00009451"/>
    </source>
</evidence>
<dbReference type="SUPFAM" id="SSF54843">
    <property type="entry name" value="Ribosomal protein L22"/>
    <property type="match status" value="1"/>
</dbReference>
<dbReference type="GO" id="GO:0005840">
    <property type="term" value="C:ribosome"/>
    <property type="evidence" value="ECO:0007669"/>
    <property type="project" value="UniProtKB-KW"/>
</dbReference>
<protein>
    <recommendedName>
        <fullName evidence="6 7">Large ribosomal subunit protein uL22</fullName>
    </recommendedName>
</protein>
<keyword evidence="2 7" id="KW-0699">rRNA-binding</keyword>
<comment type="function">
    <text evidence="7">The globular domain of the protein is located near the polypeptide exit tunnel on the outside of the subunit, while an extended beta-hairpin is found that lines the wall of the exit tunnel in the center of the 70S ribosome.</text>
</comment>
<reference evidence="11 12" key="1">
    <citation type="journal article" date="2023" name="Cell">
        <title>Genetic manipulation of Patescibacteria provides mechanistic insights into microbial dark matter and the epibiotic lifestyle.</title>
        <authorList>
            <person name="Wang Y."/>
            <person name="Gallagher L.A."/>
            <person name="Andrade P.A."/>
            <person name="Liu A."/>
            <person name="Humphreys I.R."/>
            <person name="Turkarslan S."/>
            <person name="Cutler K.J."/>
            <person name="Arrieta-Ortiz M.L."/>
            <person name="Li Y."/>
            <person name="Radey M.C."/>
            <person name="McLean J.S."/>
            <person name="Cong Q."/>
            <person name="Baker D."/>
            <person name="Baliga N.S."/>
            <person name="Peterson S.B."/>
            <person name="Mougous J.D."/>
        </authorList>
    </citation>
    <scope>NUCLEOTIDE SEQUENCE [LARGE SCALE GENOMIC DNA]</scope>
    <source>
        <strain evidence="11 12">ML1</strain>
    </source>
</reference>
<accession>A0ABY8WUR3</accession>
<evidence type="ECO:0000313" key="11">
    <source>
        <dbReference type="EMBL" id="WIO46090.1"/>
    </source>
</evidence>
<keyword evidence="12" id="KW-1185">Reference proteome</keyword>
<evidence type="ECO:0000256" key="10">
    <source>
        <dbReference type="RuleBase" id="RU004008"/>
    </source>
</evidence>
<dbReference type="Pfam" id="PF00237">
    <property type="entry name" value="Ribosomal_L22"/>
    <property type="match status" value="1"/>
</dbReference>
<dbReference type="InterPro" id="IPR036394">
    <property type="entry name" value="Ribosomal_uL22_sf"/>
</dbReference>
<evidence type="ECO:0000256" key="9">
    <source>
        <dbReference type="RuleBase" id="RU004006"/>
    </source>
</evidence>
<dbReference type="InterPro" id="IPR047867">
    <property type="entry name" value="Ribosomal_uL22_bac/org-type"/>
</dbReference>
<evidence type="ECO:0000256" key="7">
    <source>
        <dbReference type="HAMAP-Rule" id="MF_01331"/>
    </source>
</evidence>
<dbReference type="Gene3D" id="3.90.470.10">
    <property type="entry name" value="Ribosomal protein L22/L17"/>
    <property type="match status" value="1"/>
</dbReference>
<evidence type="ECO:0000256" key="5">
    <source>
        <dbReference type="ARBA" id="ARBA00023274"/>
    </source>
</evidence>
<comment type="subunit">
    <text evidence="7 9">Part of the 50S ribosomal subunit.</text>
</comment>
<name>A0ABY8WUR3_9BACT</name>
<dbReference type="InterPro" id="IPR005727">
    <property type="entry name" value="Ribosomal_uL22_bac/chlpt-type"/>
</dbReference>